<accession>A0A2A2HAB4</accession>
<protein>
    <submittedName>
        <fullName evidence="1">Uncharacterized protein</fullName>
    </submittedName>
</protein>
<reference evidence="1 2" key="1">
    <citation type="journal article" date="2017" name="BMC Genomics">
        <title>Genomic analysis of methanogenic archaea reveals a shift towards energy conservation.</title>
        <authorList>
            <person name="Gilmore S.P."/>
            <person name="Henske J.K."/>
            <person name="Sexton J.A."/>
            <person name="Solomon K.V."/>
            <person name="Seppala S."/>
            <person name="Yoo J.I."/>
            <person name="Huyett L.M."/>
            <person name="Pressman A."/>
            <person name="Cogan J.Z."/>
            <person name="Kivenson V."/>
            <person name="Peng X."/>
            <person name="Tan Y."/>
            <person name="Valentine D.L."/>
            <person name="O'Malley M.A."/>
        </authorList>
    </citation>
    <scope>NUCLEOTIDE SEQUENCE [LARGE SCALE GENOMIC DNA]</scope>
    <source>
        <strain evidence="1 2">M.o.H.</strain>
    </source>
</reference>
<comment type="caution">
    <text evidence="1">The sequence shown here is derived from an EMBL/GenBank/DDBJ whole genome shotgun (WGS) entry which is preliminary data.</text>
</comment>
<name>A0A2A2HAB4_METBR</name>
<dbReference type="Proteomes" id="UP000217784">
    <property type="component" value="Unassembled WGS sequence"/>
</dbReference>
<evidence type="ECO:0000313" key="1">
    <source>
        <dbReference type="EMBL" id="PAV06194.1"/>
    </source>
</evidence>
<sequence length="140" mass="15399">MEARKFYEFSTVAKAIENEVFSATKSKILLAVGFGTSQSKIVKASKTVENEVFSATKSKILLAVGFGTSQSKIVKASKTVENEVFSATKSKILLAVGFGTSQSKIVQVNNMGLYVSAELRIKLNKYLKLEKSHKMVHKHH</sequence>
<dbReference type="RefSeq" id="WP_095651932.1">
    <property type="nucleotide sequence ID" value="NZ_LMVM01000001.1"/>
</dbReference>
<evidence type="ECO:0000313" key="2">
    <source>
        <dbReference type="Proteomes" id="UP000217784"/>
    </source>
</evidence>
<dbReference type="OrthoDB" id="8907at2157"/>
<dbReference type="EMBL" id="LMVM01000001">
    <property type="protein sequence ID" value="PAV06194.1"/>
    <property type="molecule type" value="Genomic_DNA"/>
</dbReference>
<dbReference type="AlphaFoldDB" id="A0A2A2HAB4"/>
<organism evidence="1 2">
    <name type="scientific">Methanobacterium bryantii</name>
    <dbReference type="NCBI Taxonomy" id="2161"/>
    <lineage>
        <taxon>Archaea</taxon>
        <taxon>Methanobacteriati</taxon>
        <taxon>Methanobacteriota</taxon>
        <taxon>Methanomada group</taxon>
        <taxon>Methanobacteria</taxon>
        <taxon>Methanobacteriales</taxon>
        <taxon>Methanobacteriaceae</taxon>
        <taxon>Methanobacterium</taxon>
    </lineage>
</organism>
<gene>
    <name evidence="1" type="ORF">ASJ80_15290</name>
</gene>
<proteinExistence type="predicted"/>
<keyword evidence="2" id="KW-1185">Reference proteome</keyword>